<dbReference type="GeneID" id="77951938"/>
<reference evidence="1 2" key="1">
    <citation type="submission" date="2019-10" db="EMBL/GenBank/DDBJ databases">
        <authorList>
            <person name="Zack K.M."/>
            <person name="Garlena R.A."/>
            <person name="Russell D.A."/>
            <person name="Pope W.H."/>
            <person name="Jacobs-Sera D."/>
            <person name="Hatfull G.F."/>
        </authorList>
    </citation>
    <scope>NUCLEOTIDE SEQUENCE [LARGE SCALE GENOMIC DNA]</scope>
</reference>
<dbReference type="EMBL" id="MN586022">
    <property type="protein sequence ID" value="QGJ92984.1"/>
    <property type="molecule type" value="Genomic_DNA"/>
</dbReference>
<dbReference type="RefSeq" id="YP_010675613.1">
    <property type="nucleotide sequence ID" value="NC_071005.1"/>
</dbReference>
<proteinExistence type="predicted"/>
<dbReference type="KEGG" id="vg:77951938"/>
<name>A0A649VLC2_9CAUD</name>
<dbReference type="Proteomes" id="UP000423645">
    <property type="component" value="Segment"/>
</dbReference>
<sequence>MTMPKRAQTKKARLLLPGDVVFDAPTKFKVLEVQNKREGMTRVQIKEHGKPERWITYQWDDRVRLY</sequence>
<accession>A0A649VLC2</accession>
<protein>
    <submittedName>
        <fullName evidence="1">Uncharacterized protein</fullName>
    </submittedName>
</protein>
<evidence type="ECO:0000313" key="1">
    <source>
        <dbReference type="EMBL" id="QGJ92984.1"/>
    </source>
</evidence>
<keyword evidence="2" id="KW-1185">Reference proteome</keyword>
<gene>
    <name evidence="1" type="primary">95</name>
    <name evidence="1" type="ORF">PBI_CHIDIEBERE_95</name>
</gene>
<evidence type="ECO:0000313" key="2">
    <source>
        <dbReference type="Proteomes" id="UP000423645"/>
    </source>
</evidence>
<organism evidence="1 2">
    <name type="scientific">Gordonia phage Chidiebere</name>
    <dbReference type="NCBI Taxonomy" id="2656530"/>
    <lineage>
        <taxon>Viruses</taxon>
        <taxon>Duplodnaviria</taxon>
        <taxon>Heunggongvirae</taxon>
        <taxon>Uroviricota</taxon>
        <taxon>Caudoviricetes</taxon>
        <taxon>Chidieberevirus</taxon>
        <taxon>Chidieberevirus chidiebere</taxon>
    </lineage>
</organism>